<dbReference type="PANTHER" id="PTHR30093:SF2">
    <property type="entry name" value="TYPE II SECRETION SYSTEM PROTEIN H"/>
    <property type="match status" value="1"/>
</dbReference>
<dbReference type="Pfam" id="PF07963">
    <property type="entry name" value="N_methyl"/>
    <property type="match status" value="1"/>
</dbReference>
<name>F0SSH7_RUBBR</name>
<dbReference type="RefSeq" id="WP_013627975.1">
    <property type="nucleotide sequence ID" value="NC_015174.1"/>
</dbReference>
<feature type="domain" description="DUF1559" evidence="1">
    <location>
        <begin position="35"/>
        <end position="282"/>
    </location>
</feature>
<dbReference type="STRING" id="756272.Plabr_1637"/>
<reference evidence="3" key="1">
    <citation type="submission" date="2011-02" db="EMBL/GenBank/DDBJ databases">
        <title>The complete genome of Planctomyces brasiliensis DSM 5305.</title>
        <authorList>
            <person name="Lucas S."/>
            <person name="Copeland A."/>
            <person name="Lapidus A."/>
            <person name="Bruce D."/>
            <person name="Goodwin L."/>
            <person name="Pitluck S."/>
            <person name="Kyrpides N."/>
            <person name="Mavromatis K."/>
            <person name="Pagani I."/>
            <person name="Ivanova N."/>
            <person name="Ovchinnikova G."/>
            <person name="Lu M."/>
            <person name="Detter J.C."/>
            <person name="Han C."/>
            <person name="Land M."/>
            <person name="Hauser L."/>
            <person name="Markowitz V."/>
            <person name="Cheng J.-F."/>
            <person name="Hugenholtz P."/>
            <person name="Woyke T."/>
            <person name="Wu D."/>
            <person name="Tindall B."/>
            <person name="Pomrenke H.G."/>
            <person name="Brambilla E."/>
            <person name="Klenk H.-P."/>
            <person name="Eisen J.A."/>
        </authorList>
    </citation>
    <scope>NUCLEOTIDE SEQUENCE [LARGE SCALE GENOMIC DNA]</scope>
    <source>
        <strain evidence="3">ATCC 49424 / DSM 5305 / JCM 21570 / NBRC 103401 / IFAM 1448</strain>
    </source>
</reference>
<evidence type="ECO:0000259" key="1">
    <source>
        <dbReference type="Pfam" id="PF07596"/>
    </source>
</evidence>
<dbReference type="eggNOG" id="COG2165">
    <property type="taxonomic scope" value="Bacteria"/>
</dbReference>
<dbReference type="InterPro" id="IPR011453">
    <property type="entry name" value="DUF1559"/>
</dbReference>
<dbReference type="SUPFAM" id="SSF54523">
    <property type="entry name" value="Pili subunits"/>
    <property type="match status" value="1"/>
</dbReference>
<dbReference type="InterPro" id="IPR012902">
    <property type="entry name" value="N_methyl_site"/>
</dbReference>
<dbReference type="HOGENOM" id="CLU_041661_0_0_0"/>
<dbReference type="KEGG" id="pbs:Plabr_1637"/>
<dbReference type="InterPro" id="IPR027558">
    <property type="entry name" value="Pre_pil_HX9DG_C"/>
</dbReference>
<dbReference type="Proteomes" id="UP000006860">
    <property type="component" value="Chromosome"/>
</dbReference>
<dbReference type="NCBIfam" id="TIGR02532">
    <property type="entry name" value="IV_pilin_GFxxxE"/>
    <property type="match status" value="1"/>
</dbReference>
<dbReference type="OrthoDB" id="259319at2"/>
<dbReference type="Pfam" id="PF07596">
    <property type="entry name" value="SBP_bac_10"/>
    <property type="match status" value="1"/>
</dbReference>
<dbReference type="InterPro" id="IPR045584">
    <property type="entry name" value="Pilin-like"/>
</dbReference>
<evidence type="ECO:0000313" key="3">
    <source>
        <dbReference type="Proteomes" id="UP000006860"/>
    </source>
</evidence>
<dbReference type="AlphaFoldDB" id="F0SSH7"/>
<dbReference type="NCBIfam" id="TIGR04294">
    <property type="entry name" value="pre_pil_HX9DG"/>
    <property type="match status" value="1"/>
</dbReference>
<protein>
    <recommendedName>
        <fullName evidence="1">DUF1559 domain-containing protein</fullName>
    </recommendedName>
</protein>
<proteinExistence type="predicted"/>
<dbReference type="PANTHER" id="PTHR30093">
    <property type="entry name" value="GENERAL SECRETION PATHWAY PROTEIN G"/>
    <property type="match status" value="1"/>
</dbReference>
<sequence length="301" mass="32588">MPSSRVSRSAFTLIELLVVIAIIAILVALLLPAVQQAREAARRSSCKNNLKQIGLAMQNYHDVHSTFPPGYVRNTNSSTGPRFPMTGWAVYILPQMEQASLYDLIDSESNGFSVDWNTDNQPLFDAANQVVAPYLCPSDPSDGINTDWGINNSLTGNRAGKSNYVANNQAMRMNSKLKMRDITDGTSNTFLIGEKTSQNGFYAGIWMGGHRWGSADTNYTDEGVFGRANDAHGGVDYRINGDGTGATTPSVHLKNNYSSAHQGGAHFAFADGSVQFLSENISLDIFNGLSTEDGGEVIGEF</sequence>
<accession>F0SSH7</accession>
<evidence type="ECO:0000313" key="2">
    <source>
        <dbReference type="EMBL" id="ADY59248.1"/>
    </source>
</evidence>
<dbReference type="Gene3D" id="3.30.700.10">
    <property type="entry name" value="Glycoprotein, Type 4 Pilin"/>
    <property type="match status" value="1"/>
</dbReference>
<keyword evidence="3" id="KW-1185">Reference proteome</keyword>
<dbReference type="EMBL" id="CP002546">
    <property type="protein sequence ID" value="ADY59248.1"/>
    <property type="molecule type" value="Genomic_DNA"/>
</dbReference>
<organism evidence="2 3">
    <name type="scientific">Rubinisphaera brasiliensis (strain ATCC 49424 / DSM 5305 / JCM 21570 / IAM 15109 / NBRC 103401 / IFAM 1448)</name>
    <name type="common">Planctomyces brasiliensis</name>
    <dbReference type="NCBI Taxonomy" id="756272"/>
    <lineage>
        <taxon>Bacteria</taxon>
        <taxon>Pseudomonadati</taxon>
        <taxon>Planctomycetota</taxon>
        <taxon>Planctomycetia</taxon>
        <taxon>Planctomycetales</taxon>
        <taxon>Planctomycetaceae</taxon>
        <taxon>Rubinisphaera</taxon>
    </lineage>
</organism>
<gene>
    <name evidence="2" type="ordered locus">Plabr_1637</name>
</gene>